<reference evidence="2 3" key="1">
    <citation type="submission" date="2020-05" db="EMBL/GenBank/DDBJ databases">
        <authorList>
            <person name="Campoy J."/>
            <person name="Schneeberger K."/>
            <person name="Spophaly S."/>
        </authorList>
    </citation>
    <scope>NUCLEOTIDE SEQUENCE [LARGE SCALE GENOMIC DNA]</scope>
    <source>
        <strain evidence="2">PruArmRojPasFocal</strain>
    </source>
</reference>
<protein>
    <submittedName>
        <fullName evidence="2">Uncharacterized protein</fullName>
    </submittedName>
</protein>
<evidence type="ECO:0000313" key="2">
    <source>
        <dbReference type="EMBL" id="CAB4273616.1"/>
    </source>
</evidence>
<dbReference type="AlphaFoldDB" id="A0A6J5UB08"/>
<dbReference type="EMBL" id="CAEKDK010000003">
    <property type="protein sequence ID" value="CAB4273616.1"/>
    <property type="molecule type" value="Genomic_DNA"/>
</dbReference>
<evidence type="ECO:0000313" key="3">
    <source>
        <dbReference type="Proteomes" id="UP000507222"/>
    </source>
</evidence>
<evidence type="ECO:0000256" key="1">
    <source>
        <dbReference type="SAM" id="MobiDB-lite"/>
    </source>
</evidence>
<accession>A0A6J5UB08</accession>
<proteinExistence type="predicted"/>
<gene>
    <name evidence="2" type="ORF">CURHAP_LOCUS21589</name>
</gene>
<name>A0A6J5UB08_PRUAR</name>
<feature type="compositionally biased region" description="Basic residues" evidence="1">
    <location>
        <begin position="1"/>
        <end position="11"/>
    </location>
</feature>
<feature type="region of interest" description="Disordered" evidence="1">
    <location>
        <begin position="1"/>
        <end position="22"/>
    </location>
</feature>
<organism evidence="2 3">
    <name type="scientific">Prunus armeniaca</name>
    <name type="common">Apricot</name>
    <name type="synonym">Armeniaca vulgaris</name>
    <dbReference type="NCBI Taxonomy" id="36596"/>
    <lineage>
        <taxon>Eukaryota</taxon>
        <taxon>Viridiplantae</taxon>
        <taxon>Streptophyta</taxon>
        <taxon>Embryophyta</taxon>
        <taxon>Tracheophyta</taxon>
        <taxon>Spermatophyta</taxon>
        <taxon>Magnoliopsida</taxon>
        <taxon>eudicotyledons</taxon>
        <taxon>Gunneridae</taxon>
        <taxon>Pentapetalae</taxon>
        <taxon>rosids</taxon>
        <taxon>fabids</taxon>
        <taxon>Rosales</taxon>
        <taxon>Rosaceae</taxon>
        <taxon>Amygdaloideae</taxon>
        <taxon>Amygdaleae</taxon>
        <taxon>Prunus</taxon>
    </lineage>
</organism>
<dbReference type="Proteomes" id="UP000507222">
    <property type="component" value="Unassembled WGS sequence"/>
</dbReference>
<sequence>MGRKRKRQGERKRHEDSGFAGVSGMVRGSVGLMTGVGRFGIMGRGGGFNGVGYSWVCIFFLG</sequence>